<dbReference type="EMBL" id="KV460211">
    <property type="protein sequence ID" value="OBT99903.1"/>
    <property type="molecule type" value="Genomic_DNA"/>
</dbReference>
<dbReference type="PANTHER" id="PTHR45093">
    <property type="entry name" value="TRANSCRIPTION ACTIVATOR MSS11"/>
    <property type="match status" value="1"/>
</dbReference>
<feature type="region of interest" description="Disordered" evidence="3">
    <location>
        <begin position="219"/>
        <end position="302"/>
    </location>
</feature>
<feature type="compositionally biased region" description="Low complexity" evidence="3">
    <location>
        <begin position="704"/>
        <end position="725"/>
    </location>
</feature>
<feature type="region of interest" description="Disordered" evidence="3">
    <location>
        <begin position="347"/>
        <end position="401"/>
    </location>
</feature>
<proteinExistence type="predicted"/>
<feature type="compositionally biased region" description="Low complexity" evidence="3">
    <location>
        <begin position="219"/>
        <end position="238"/>
    </location>
</feature>
<feature type="compositionally biased region" description="Polar residues" evidence="3">
    <location>
        <begin position="592"/>
        <end position="601"/>
    </location>
</feature>
<feature type="compositionally biased region" description="Low complexity" evidence="3">
    <location>
        <begin position="351"/>
        <end position="374"/>
    </location>
</feature>
<organism evidence="4 5">
    <name type="scientific">Pseudogymnoascus verrucosus</name>
    <dbReference type="NCBI Taxonomy" id="342668"/>
    <lineage>
        <taxon>Eukaryota</taxon>
        <taxon>Fungi</taxon>
        <taxon>Dikarya</taxon>
        <taxon>Ascomycota</taxon>
        <taxon>Pezizomycotina</taxon>
        <taxon>Leotiomycetes</taxon>
        <taxon>Thelebolales</taxon>
        <taxon>Thelebolaceae</taxon>
        <taxon>Pseudogymnoascus</taxon>
    </lineage>
</organism>
<feature type="compositionally biased region" description="Low complexity" evidence="3">
    <location>
        <begin position="622"/>
        <end position="639"/>
    </location>
</feature>
<evidence type="ECO:0000256" key="1">
    <source>
        <dbReference type="ARBA" id="ARBA00004123"/>
    </source>
</evidence>
<dbReference type="Proteomes" id="UP000091956">
    <property type="component" value="Unassembled WGS sequence"/>
</dbReference>
<feature type="compositionally biased region" description="Basic residues" evidence="3">
    <location>
        <begin position="654"/>
        <end position="667"/>
    </location>
</feature>
<evidence type="ECO:0000256" key="2">
    <source>
        <dbReference type="ARBA" id="ARBA00023242"/>
    </source>
</evidence>
<feature type="region of interest" description="Disordered" evidence="3">
    <location>
        <begin position="431"/>
        <end position="512"/>
    </location>
</feature>
<feature type="compositionally biased region" description="Low complexity" evidence="3">
    <location>
        <begin position="554"/>
        <end position="582"/>
    </location>
</feature>
<dbReference type="OrthoDB" id="5600002at2759"/>
<dbReference type="STRING" id="342668.A0A1B8GVP7"/>
<evidence type="ECO:0000313" key="5">
    <source>
        <dbReference type="Proteomes" id="UP000091956"/>
    </source>
</evidence>
<feature type="compositionally biased region" description="Low complexity" evidence="3">
    <location>
        <begin position="252"/>
        <end position="264"/>
    </location>
</feature>
<accession>A0A1B8GVP7</accession>
<feature type="region of interest" description="Disordered" evidence="3">
    <location>
        <begin position="77"/>
        <end position="122"/>
    </location>
</feature>
<feature type="compositionally biased region" description="Gly residues" evidence="3">
    <location>
        <begin position="286"/>
        <end position="300"/>
    </location>
</feature>
<keyword evidence="5" id="KW-1185">Reference proteome</keyword>
<evidence type="ECO:0000256" key="3">
    <source>
        <dbReference type="SAM" id="MobiDB-lite"/>
    </source>
</evidence>
<reference evidence="5" key="2">
    <citation type="journal article" date="2018" name="Nat. Commun.">
        <title>Extreme sensitivity to ultraviolet light in the fungal pathogen causing white-nose syndrome of bats.</title>
        <authorList>
            <person name="Palmer J.M."/>
            <person name="Drees K.P."/>
            <person name="Foster J.T."/>
            <person name="Lindner D.L."/>
        </authorList>
    </citation>
    <scope>NUCLEOTIDE SEQUENCE [LARGE SCALE GENOMIC DNA]</scope>
    <source>
        <strain evidence="5">UAMH 10579</strain>
    </source>
</reference>
<comment type="subcellular location">
    <subcellularLocation>
        <location evidence="1">Nucleus</location>
    </subcellularLocation>
</comment>
<feature type="compositionally biased region" description="Polar residues" evidence="3">
    <location>
        <begin position="461"/>
        <end position="474"/>
    </location>
</feature>
<name>A0A1B8GVP7_9PEZI</name>
<evidence type="ECO:0000313" key="4">
    <source>
        <dbReference type="EMBL" id="OBT99903.1"/>
    </source>
</evidence>
<dbReference type="GO" id="GO:0005634">
    <property type="term" value="C:nucleus"/>
    <property type="evidence" value="ECO:0007669"/>
    <property type="project" value="UniProtKB-SubCell"/>
</dbReference>
<dbReference type="PANTHER" id="PTHR45093:SF2">
    <property type="entry name" value="LISH DOMAIN-CONTAINING PROTEIN"/>
    <property type="match status" value="1"/>
</dbReference>
<keyword evidence="2" id="KW-0539">Nucleus</keyword>
<dbReference type="GeneID" id="28835595"/>
<sequence>MNNNVNMAALNAMGAGAVGGAVPMMNNGVPGNQRALPVDDSQQRARLNTYIYEYFICNEMYDCARALINSEQPVNLLKGSPNQQRDANGNPVDGAGSDDMEDTKEGIDMKRPDDLPAPNLPRESSESCFLFEWWSLFWDMFNAQRGKSESQNAQRYANYTQAQSRFKQEQQQQMLRAMSQGGMMGMRGQPNGMGMAPNDLARKAMQNNNRNITPQQQMQLIAQQQAKQNQQLQQQQMQRDGSDMDGNRQQRPQSPGSAEGAPSPSKRPRLENAPFNAAQGMMPNGRGQGIPGQQGAGPGGNVAPNAQMLLANGINPGNLTAQQFQNFPGQAQGPKALQQYNNNLAQHQQSQMPNKGMPNPNGPQGQGSPMMPNQDGNIAGYYNAETSGMRPGANVGPNNGSHALQDYQMQLMLLEQQNKKRLLMARQEQDGLTNNRDGSGGPGQGGPGGPGGPNGQAFQGTSPQGARSVNSPNPNDMKRGTPQMNTTGVPSPVPEGQSRGSPGSMGFMPGNIDPNMTPHFYGKVNGMEGGMIGGVPNVMRPPSSHPTAFNANGQPNQQMINMQRQQQQQQQQQQGNVNQQVQGWPAGPNGTPMMQQASQPGAPTPQPVGTPQQRAMPPPSAPAVAQAANGRTTTSSPQQPAAPPTPSQTTKANPKAKKDTKPKRNTKKAAPAGVTPAAEGATEAATPTPATPITPMHAQSFNKNGQNNGQANGQPAAPAVSQPPVITQPQPEPVQNGVFSMDDSNFMSGMSMDFANPTAGGGDVLQDFDFDSFLNNNDDNPDNFSFDATFLDQEVIAE</sequence>
<evidence type="ECO:0008006" key="6">
    <source>
        <dbReference type="Google" id="ProtNLM"/>
    </source>
</evidence>
<feature type="compositionally biased region" description="Basic and acidic residues" evidence="3">
    <location>
        <begin position="103"/>
        <end position="114"/>
    </location>
</feature>
<dbReference type="AlphaFoldDB" id="A0A1B8GVP7"/>
<dbReference type="RefSeq" id="XP_018133636.1">
    <property type="nucleotide sequence ID" value="XM_018271720.2"/>
</dbReference>
<gene>
    <name evidence="4" type="ORF">VE01_02209</name>
</gene>
<feature type="compositionally biased region" description="Gly residues" evidence="3">
    <location>
        <begin position="438"/>
        <end position="454"/>
    </location>
</feature>
<protein>
    <recommendedName>
        <fullName evidence="6">LisH domain-containing protein</fullName>
    </recommendedName>
</protein>
<feature type="region of interest" description="Disordered" evidence="3">
    <location>
        <begin position="532"/>
        <end position="742"/>
    </location>
</feature>
<reference evidence="4 5" key="1">
    <citation type="submission" date="2016-03" db="EMBL/GenBank/DDBJ databases">
        <title>Comparative genomics of Pseudogymnoascus destructans, the fungus causing white-nose syndrome of bats.</title>
        <authorList>
            <person name="Palmer J.M."/>
            <person name="Drees K.P."/>
            <person name="Foster J.T."/>
            <person name="Lindner D.L."/>
        </authorList>
    </citation>
    <scope>NUCLEOTIDE SEQUENCE [LARGE SCALE GENOMIC DNA]</scope>
    <source>
        <strain evidence="4 5">UAMH 10579</strain>
    </source>
</reference>
<feature type="compositionally biased region" description="Low complexity" evidence="3">
    <location>
        <begin position="668"/>
        <end position="695"/>
    </location>
</feature>